<reference evidence="2" key="1">
    <citation type="submission" date="2022-10" db="EMBL/GenBank/DDBJ databases">
        <title>Genome assembly of Pristionchus species.</title>
        <authorList>
            <person name="Yoshida K."/>
            <person name="Sommer R.J."/>
        </authorList>
    </citation>
    <scope>NUCLEOTIDE SEQUENCE [LARGE SCALE GENOMIC DNA]</scope>
    <source>
        <strain evidence="2">RS5460</strain>
    </source>
</reference>
<dbReference type="Proteomes" id="UP001328107">
    <property type="component" value="Unassembled WGS sequence"/>
</dbReference>
<name>A0AAN5CVT8_9BILA</name>
<gene>
    <name evidence="1" type="ORF">PMAYCL1PPCAC_22146</name>
</gene>
<evidence type="ECO:0000313" key="2">
    <source>
        <dbReference type="Proteomes" id="UP001328107"/>
    </source>
</evidence>
<comment type="caution">
    <text evidence="1">The sequence shown here is derived from an EMBL/GenBank/DDBJ whole genome shotgun (WGS) entry which is preliminary data.</text>
</comment>
<dbReference type="EMBL" id="BTRK01000005">
    <property type="protein sequence ID" value="GMR51951.1"/>
    <property type="molecule type" value="Genomic_DNA"/>
</dbReference>
<evidence type="ECO:0000313" key="1">
    <source>
        <dbReference type="EMBL" id="GMR51951.1"/>
    </source>
</evidence>
<keyword evidence="2" id="KW-1185">Reference proteome</keyword>
<dbReference type="AlphaFoldDB" id="A0AAN5CVT8"/>
<organism evidence="1 2">
    <name type="scientific">Pristionchus mayeri</name>
    <dbReference type="NCBI Taxonomy" id="1317129"/>
    <lineage>
        <taxon>Eukaryota</taxon>
        <taxon>Metazoa</taxon>
        <taxon>Ecdysozoa</taxon>
        <taxon>Nematoda</taxon>
        <taxon>Chromadorea</taxon>
        <taxon>Rhabditida</taxon>
        <taxon>Rhabditina</taxon>
        <taxon>Diplogasteromorpha</taxon>
        <taxon>Diplogasteroidea</taxon>
        <taxon>Neodiplogasteridae</taxon>
        <taxon>Pristionchus</taxon>
    </lineage>
</organism>
<sequence>MIEVVVKNAILLVRRSEYHEFGIVQYLLSIFIALRPQRPEGAVAEAFVDNGITGANIQRRTSSFLGILSCLCQLERISQAILAELRKNVQMRDLSVESGHGPSRELSLVSPNTDRGKVTKSITGELLLHYPQWINGVCFLIDVDGVEFETFRDLHTHIDHLLPLSSSHVEFGDLFLLVNCGEIERR</sequence>
<proteinExistence type="predicted"/>
<accession>A0AAN5CVT8</accession>
<protein>
    <submittedName>
        <fullName evidence="1">Uncharacterized protein</fullName>
    </submittedName>
</protein>